<proteinExistence type="predicted"/>
<feature type="region of interest" description="Disordered" evidence="1">
    <location>
        <begin position="50"/>
        <end position="85"/>
    </location>
</feature>
<sequence>MHGHQQGRSGDKDELESPEPDVRDGEEVVIADTVAARLLGVASEARLLVPPHGLSCNHQDQDAKDEQDREPDAADASRVSVNAANDSIKGGPVHFWFRVCRKKKHEEKGQQLGKFYRVIL</sequence>
<dbReference type="AlphaFoldDB" id="A0A3Q2Q7D2"/>
<dbReference type="STRING" id="8078.ENSFHEP00000022159"/>
<evidence type="ECO:0000256" key="1">
    <source>
        <dbReference type="SAM" id="MobiDB-lite"/>
    </source>
</evidence>
<reference evidence="2" key="2">
    <citation type="submission" date="2025-09" db="UniProtKB">
        <authorList>
            <consortium name="Ensembl"/>
        </authorList>
    </citation>
    <scope>IDENTIFICATION</scope>
</reference>
<keyword evidence="3" id="KW-1185">Reference proteome</keyword>
<dbReference type="GeneTree" id="ENSGT01030000235048"/>
<reference evidence="2" key="1">
    <citation type="submission" date="2025-08" db="UniProtKB">
        <authorList>
            <consortium name="Ensembl"/>
        </authorList>
    </citation>
    <scope>IDENTIFICATION</scope>
</reference>
<evidence type="ECO:0000313" key="3">
    <source>
        <dbReference type="Proteomes" id="UP000265000"/>
    </source>
</evidence>
<feature type="region of interest" description="Disordered" evidence="1">
    <location>
        <begin position="1"/>
        <end position="27"/>
    </location>
</feature>
<dbReference type="Ensembl" id="ENSFHET00000013639.1">
    <property type="protein sequence ID" value="ENSFHEP00000022159.1"/>
    <property type="gene ID" value="ENSFHEG00000002329.1"/>
</dbReference>
<name>A0A3Q2Q7D2_FUNHE</name>
<evidence type="ECO:0000313" key="2">
    <source>
        <dbReference type="Ensembl" id="ENSFHEP00000022159.1"/>
    </source>
</evidence>
<accession>A0A3Q2Q7D2</accession>
<feature type="compositionally biased region" description="Basic and acidic residues" evidence="1">
    <location>
        <begin position="59"/>
        <end position="72"/>
    </location>
</feature>
<dbReference type="Proteomes" id="UP000265000">
    <property type="component" value="Unplaced"/>
</dbReference>
<organism evidence="2 3">
    <name type="scientific">Fundulus heteroclitus</name>
    <name type="common">Killifish</name>
    <name type="synonym">Mummichog</name>
    <dbReference type="NCBI Taxonomy" id="8078"/>
    <lineage>
        <taxon>Eukaryota</taxon>
        <taxon>Metazoa</taxon>
        <taxon>Chordata</taxon>
        <taxon>Craniata</taxon>
        <taxon>Vertebrata</taxon>
        <taxon>Euteleostomi</taxon>
        <taxon>Actinopterygii</taxon>
        <taxon>Neopterygii</taxon>
        <taxon>Teleostei</taxon>
        <taxon>Neoteleostei</taxon>
        <taxon>Acanthomorphata</taxon>
        <taxon>Ovalentaria</taxon>
        <taxon>Atherinomorphae</taxon>
        <taxon>Cyprinodontiformes</taxon>
        <taxon>Fundulidae</taxon>
        <taxon>Fundulus</taxon>
    </lineage>
</organism>
<protein>
    <submittedName>
        <fullName evidence="2">Uncharacterized protein</fullName>
    </submittedName>
</protein>